<name>G0LHT8_HALWC</name>
<keyword evidence="2" id="KW-0378">Hydrolase</keyword>
<proteinExistence type="predicted"/>
<dbReference type="RefSeq" id="WP_014555210.1">
    <property type="nucleotide sequence ID" value="NC_017459.1"/>
</dbReference>
<dbReference type="Gene3D" id="3.30.70.1900">
    <property type="match status" value="1"/>
</dbReference>
<dbReference type="Pfam" id="PF10040">
    <property type="entry name" value="CRISPR_Cas6"/>
    <property type="match status" value="1"/>
</dbReference>
<feature type="domain" description="CRISPR-associated protein Cas6 C-terminal" evidence="1">
    <location>
        <begin position="152"/>
        <end position="281"/>
    </location>
</feature>
<dbReference type="InterPro" id="IPR045747">
    <property type="entry name" value="CRISPR-assoc_prot_Cas6_N_sf"/>
</dbReference>
<evidence type="ECO:0000313" key="3">
    <source>
        <dbReference type="Proteomes" id="UP000007954"/>
    </source>
</evidence>
<dbReference type="AlphaFoldDB" id="G0LHT8"/>
<dbReference type="EMBL" id="FR746099">
    <property type="protein sequence ID" value="CCC39326.1"/>
    <property type="molecule type" value="Genomic_DNA"/>
</dbReference>
<evidence type="ECO:0000259" key="1">
    <source>
        <dbReference type="Pfam" id="PF10040"/>
    </source>
</evidence>
<accession>G0LHT8</accession>
<gene>
    <name evidence="2" type="primary">cas6A</name>
    <name evidence="2" type="ordered locus">Hqrw_1371</name>
</gene>
<dbReference type="OrthoDB" id="116088at2157"/>
<dbReference type="EC" id="3.1.-.-" evidence="2"/>
<protein>
    <submittedName>
        <fullName evidence="2">CRISPR-associated endoribonuclease Cas6</fullName>
        <ecNumber evidence="2">3.1.-.-</ecNumber>
    </submittedName>
</protein>
<dbReference type="HOGENOM" id="CLU_975260_0_0_2"/>
<dbReference type="Gene3D" id="3.30.70.1890">
    <property type="match status" value="1"/>
</dbReference>
<dbReference type="Proteomes" id="UP000007954">
    <property type="component" value="Chromosome"/>
</dbReference>
<dbReference type="InterPro" id="IPR019267">
    <property type="entry name" value="CRISPR-assoc_Cas6_C"/>
</dbReference>
<organism evidence="2 3">
    <name type="scientific">Haloquadratum walsbyi (strain DSM 16854 / JCM 12705 / C23)</name>
    <dbReference type="NCBI Taxonomy" id="768065"/>
    <lineage>
        <taxon>Archaea</taxon>
        <taxon>Methanobacteriati</taxon>
        <taxon>Methanobacteriota</taxon>
        <taxon>Stenosarchaea group</taxon>
        <taxon>Halobacteria</taxon>
        <taxon>Halobacteriales</taxon>
        <taxon>Haloferacaceae</taxon>
        <taxon>Haloquadratum</taxon>
    </lineage>
</organism>
<dbReference type="GeneID" id="12446020"/>
<dbReference type="CDD" id="cd21141">
    <property type="entry name" value="Cas6_III-like"/>
    <property type="match status" value="1"/>
</dbReference>
<reference evidence="2 3" key="1">
    <citation type="journal article" date="2011" name="PLoS ONE">
        <title>Haloquadratum walsbyi: limited diversity in a global pond.</title>
        <authorList>
            <person name="Dyall-Smith M."/>
            <person name="Pfeiffer F."/>
            <person name="Klee K."/>
            <person name="Palm P."/>
            <person name="Gross K."/>
            <person name="Schuster S.C."/>
            <person name="Rampp M."/>
            <person name="Oesterhelt D."/>
        </authorList>
    </citation>
    <scope>NUCLEOTIDE SEQUENCE [LARGE SCALE GENOMIC DNA]</scope>
    <source>
        <strain evidence="3">DSM 16854 / JCM 12705 / C23</strain>
    </source>
</reference>
<evidence type="ECO:0000313" key="2">
    <source>
        <dbReference type="EMBL" id="CCC39326.1"/>
    </source>
</evidence>
<dbReference type="KEGG" id="hwc:Hqrw_1371"/>
<dbReference type="GO" id="GO:0016787">
    <property type="term" value="F:hydrolase activity"/>
    <property type="evidence" value="ECO:0007669"/>
    <property type="project" value="UniProtKB-KW"/>
</dbReference>
<sequence>METQSESTSRLRRIELTLRVDERFDVPQSDGYSVYSALLALLQSADDEVSQRVHDSEIGSLHTSGLRGPFGDGERSYHKQILPNKEYTLSLGVTDPNDEAIFEALVSGLVFADEPLELTHGQLQVESFESENTFHETLLTETNKLDDPTIEMTFQTATCIEEAGSVTTMFPTRGAVFGSLLGKWNNTAPDELALDVGRDTLIESVIEKPHARSYDTHSVLVNRVDDPDGGTQPLFRQGFSGTCAYAFKNASESVMNAVTALALFAEYSGVGSAVARGCGQVSTDVNKQ</sequence>